<evidence type="ECO:0000313" key="5">
    <source>
        <dbReference type="EMBL" id="KHF45953.1"/>
    </source>
</evidence>
<sequence length="507" mass="55790">MTLRDYGHEPRFGTFLTPSASQPEQTVRLAQVSEQSGLDLVTFQDHPYQPAFLDTWTLLSFVAARTQRILLAPNVTNLPLRPPAVLARAAASLDLLSDGRVELGLGAGAFWQAIEAMGSPRLTPAQSVQALQEAIRIIRELWDTSQRGGVRVDGERYRVIGAKRGPAPAHRIPIVLGAYKPRMLRLVGTDADGWLPTLGYLPGKEALAESNDIIDEAAATAGREPSEISRWLNVGIDDIDPSSLAELALEYGISTFVLGTDDPHTIARFGQEVAPAVRELVAAERTPPAASATTARTETTDTARTELGVSPTPDDGTRLSPRLPWDESTRPTAPPAPQGYEYTPRGRAVSRHLVDVHDHLRSELRQLRDLMAQVKQGTLGIGAARSQLNRMTLRQNNWTLGAYCEAYCRVVTQHHTLEDEGIFAHLRSVDSGLAPVLDRLEEEHRVIHDVLEGVDRALVRLAANPDDHTELEHAVDLLTDTLLSHFAYEERELLEPLARYGMYEGQL</sequence>
<evidence type="ECO:0000256" key="1">
    <source>
        <dbReference type="ARBA" id="ARBA00023002"/>
    </source>
</evidence>
<dbReference type="CDD" id="cd12108">
    <property type="entry name" value="Hr-like"/>
    <property type="match status" value="1"/>
</dbReference>
<dbReference type="InterPro" id="IPR050564">
    <property type="entry name" value="F420-G6PD/mer"/>
</dbReference>
<organism evidence="5 6">
    <name type="scientific">Saccharomonospora viridis</name>
    <dbReference type="NCBI Taxonomy" id="1852"/>
    <lineage>
        <taxon>Bacteria</taxon>
        <taxon>Bacillati</taxon>
        <taxon>Actinomycetota</taxon>
        <taxon>Actinomycetes</taxon>
        <taxon>Pseudonocardiales</taxon>
        <taxon>Pseudonocardiaceae</taxon>
        <taxon>Saccharomonospora</taxon>
    </lineage>
</organism>
<dbReference type="EMBL" id="JRZE01000001">
    <property type="protein sequence ID" value="KHF45953.1"/>
    <property type="molecule type" value="Genomic_DNA"/>
</dbReference>
<evidence type="ECO:0000256" key="2">
    <source>
        <dbReference type="SAM" id="MobiDB-lite"/>
    </source>
</evidence>
<gene>
    <name evidence="5" type="ORF">MINT15_02540</name>
</gene>
<dbReference type="Gene3D" id="3.20.20.30">
    <property type="entry name" value="Luciferase-like domain"/>
    <property type="match status" value="1"/>
</dbReference>
<comment type="caution">
    <text evidence="5">The sequence shown here is derived from an EMBL/GenBank/DDBJ whole genome shotgun (WGS) entry which is preliminary data.</text>
</comment>
<proteinExistence type="predicted"/>
<dbReference type="Proteomes" id="UP000030848">
    <property type="component" value="Unassembled WGS sequence"/>
</dbReference>
<dbReference type="CDD" id="cd01097">
    <property type="entry name" value="Tetrahydromethanopterin_reductase"/>
    <property type="match status" value="1"/>
</dbReference>
<dbReference type="Pfam" id="PF01814">
    <property type="entry name" value="Hemerythrin"/>
    <property type="match status" value="1"/>
</dbReference>
<dbReference type="PANTHER" id="PTHR43244">
    <property type="match status" value="1"/>
</dbReference>
<evidence type="ECO:0000313" key="6">
    <source>
        <dbReference type="Proteomes" id="UP000030848"/>
    </source>
</evidence>
<dbReference type="InterPro" id="IPR012312">
    <property type="entry name" value="Hemerythrin-like"/>
</dbReference>
<feature type="compositionally biased region" description="Low complexity" evidence="2">
    <location>
        <begin position="285"/>
        <end position="297"/>
    </location>
</feature>
<dbReference type="SUPFAM" id="SSF51679">
    <property type="entry name" value="Bacterial luciferase-like"/>
    <property type="match status" value="1"/>
</dbReference>
<dbReference type="AlphaFoldDB" id="A0A837DDJ5"/>
<dbReference type="InterPro" id="IPR036661">
    <property type="entry name" value="Luciferase-like_sf"/>
</dbReference>
<keyword evidence="1" id="KW-0560">Oxidoreductase</keyword>
<feature type="domain" description="Luciferase-like" evidence="3">
    <location>
        <begin position="19"/>
        <end position="233"/>
    </location>
</feature>
<feature type="region of interest" description="Disordered" evidence="2">
    <location>
        <begin position="285"/>
        <end position="343"/>
    </location>
</feature>
<dbReference type="InterPro" id="IPR011251">
    <property type="entry name" value="Luciferase-like_dom"/>
</dbReference>
<name>A0A837DDJ5_9PSEU</name>
<evidence type="ECO:0000259" key="4">
    <source>
        <dbReference type="Pfam" id="PF01814"/>
    </source>
</evidence>
<accession>A0A837DDJ5</accession>
<dbReference type="Gene3D" id="1.20.120.520">
    <property type="entry name" value="nmb1532 protein domain like"/>
    <property type="match status" value="1"/>
</dbReference>
<evidence type="ECO:0000259" key="3">
    <source>
        <dbReference type="Pfam" id="PF00296"/>
    </source>
</evidence>
<dbReference type="Pfam" id="PF00296">
    <property type="entry name" value="Bac_luciferase"/>
    <property type="match status" value="1"/>
</dbReference>
<protein>
    <submittedName>
        <fullName evidence="5">N5,N10-methylene tetrahydromethanopterin reductase</fullName>
    </submittedName>
</protein>
<dbReference type="GO" id="GO:0016705">
    <property type="term" value="F:oxidoreductase activity, acting on paired donors, with incorporation or reduction of molecular oxygen"/>
    <property type="evidence" value="ECO:0007669"/>
    <property type="project" value="InterPro"/>
</dbReference>
<feature type="domain" description="Hemerythrin-like" evidence="4">
    <location>
        <begin position="351"/>
        <end position="494"/>
    </location>
</feature>
<dbReference type="PANTHER" id="PTHR43244:SF1">
    <property type="entry name" value="5,10-METHYLENETETRAHYDROMETHANOPTERIN REDUCTASE"/>
    <property type="match status" value="1"/>
</dbReference>
<reference evidence="5 6" key="1">
    <citation type="submission" date="2014-10" db="EMBL/GenBank/DDBJ databases">
        <title>Genome sequence of Micropolyspora internatus JCM3315.</title>
        <authorList>
            <person name="Shin S.-K."/>
            <person name="Yi H."/>
        </authorList>
    </citation>
    <scope>NUCLEOTIDE SEQUENCE [LARGE SCALE GENOMIC DNA]</scope>
    <source>
        <strain evidence="5 6">JCM 3315</strain>
    </source>
</reference>